<accession>A0A6B0TTF1</accession>
<name>A0A6B0TTF1_IXORI</name>
<proteinExistence type="predicted"/>
<dbReference type="EMBL" id="GIFC01001159">
    <property type="protein sequence ID" value="MXU83242.1"/>
    <property type="molecule type" value="Transcribed_RNA"/>
</dbReference>
<evidence type="ECO:0000256" key="1">
    <source>
        <dbReference type="SAM" id="MobiDB-lite"/>
    </source>
</evidence>
<evidence type="ECO:0000256" key="2">
    <source>
        <dbReference type="SAM" id="SignalP"/>
    </source>
</evidence>
<feature type="chain" id="PRO_5025364784" evidence="2">
    <location>
        <begin position="18"/>
        <end position="74"/>
    </location>
</feature>
<reference evidence="3" key="1">
    <citation type="submission" date="2019-12" db="EMBL/GenBank/DDBJ databases">
        <title>An insight into the sialome of adult female Ixodes ricinus ticks feeding for 6 days.</title>
        <authorList>
            <person name="Perner J."/>
            <person name="Ribeiro J.M.C."/>
        </authorList>
    </citation>
    <scope>NUCLEOTIDE SEQUENCE</scope>
    <source>
        <strain evidence="3">Semi-engorged</strain>
        <tissue evidence="3">Salivary glands</tissue>
    </source>
</reference>
<organism evidence="3">
    <name type="scientific">Ixodes ricinus</name>
    <name type="common">Common tick</name>
    <name type="synonym">Acarus ricinus</name>
    <dbReference type="NCBI Taxonomy" id="34613"/>
    <lineage>
        <taxon>Eukaryota</taxon>
        <taxon>Metazoa</taxon>
        <taxon>Ecdysozoa</taxon>
        <taxon>Arthropoda</taxon>
        <taxon>Chelicerata</taxon>
        <taxon>Arachnida</taxon>
        <taxon>Acari</taxon>
        <taxon>Parasitiformes</taxon>
        <taxon>Ixodida</taxon>
        <taxon>Ixodoidea</taxon>
        <taxon>Ixodidae</taxon>
        <taxon>Ixodinae</taxon>
        <taxon>Ixodes</taxon>
    </lineage>
</organism>
<evidence type="ECO:0000313" key="3">
    <source>
        <dbReference type="EMBL" id="MXU83242.1"/>
    </source>
</evidence>
<feature type="region of interest" description="Disordered" evidence="1">
    <location>
        <begin position="55"/>
        <end position="74"/>
    </location>
</feature>
<dbReference type="AlphaFoldDB" id="A0A6B0TTF1"/>
<feature type="signal peptide" evidence="2">
    <location>
        <begin position="1"/>
        <end position="17"/>
    </location>
</feature>
<sequence length="74" mass="7818">MVFWSMLVLLGPNTMLARSSTNSPGIRKTSKSSLNVSCFSTVVGSLNAARSNVCRPLNTTSRPSGSGEELLRSG</sequence>
<keyword evidence="2" id="KW-0732">Signal</keyword>
<protein>
    <submittedName>
        <fullName evidence="3">Putative secreted protein</fullName>
    </submittedName>
</protein>